<comment type="caution">
    <text evidence="2">The sequence shown here is derived from an EMBL/GenBank/DDBJ whole genome shotgun (WGS) entry which is preliminary data.</text>
</comment>
<feature type="compositionally biased region" description="Basic and acidic residues" evidence="1">
    <location>
        <begin position="36"/>
        <end position="57"/>
    </location>
</feature>
<gene>
    <name evidence="2" type="ORF">LCGC14_1090600</name>
</gene>
<evidence type="ECO:0000256" key="1">
    <source>
        <dbReference type="SAM" id="MobiDB-lite"/>
    </source>
</evidence>
<reference evidence="2" key="1">
    <citation type="journal article" date="2015" name="Nature">
        <title>Complex archaea that bridge the gap between prokaryotes and eukaryotes.</title>
        <authorList>
            <person name="Spang A."/>
            <person name="Saw J.H."/>
            <person name="Jorgensen S.L."/>
            <person name="Zaremba-Niedzwiedzka K."/>
            <person name="Martijn J."/>
            <person name="Lind A.E."/>
            <person name="van Eijk R."/>
            <person name="Schleper C."/>
            <person name="Guy L."/>
            <person name="Ettema T.J."/>
        </authorList>
    </citation>
    <scope>NUCLEOTIDE SEQUENCE</scope>
</reference>
<sequence>MPRRKKGRDKAQGERRNRPKSDAFTLNTRAFTGVKTQREAKPERRPWRQERPPHQERTIEDIIGLEVMENPLKEVEKERE</sequence>
<evidence type="ECO:0000313" key="2">
    <source>
        <dbReference type="EMBL" id="KKN05105.1"/>
    </source>
</evidence>
<feature type="compositionally biased region" description="Basic and acidic residues" evidence="1">
    <location>
        <begin position="9"/>
        <end position="21"/>
    </location>
</feature>
<accession>A0A0F9MCI9</accession>
<dbReference type="AlphaFoldDB" id="A0A0F9MCI9"/>
<feature type="region of interest" description="Disordered" evidence="1">
    <location>
        <begin position="1"/>
        <end position="57"/>
    </location>
</feature>
<name>A0A0F9MCI9_9ZZZZ</name>
<dbReference type="EMBL" id="LAZR01004841">
    <property type="protein sequence ID" value="KKN05105.1"/>
    <property type="molecule type" value="Genomic_DNA"/>
</dbReference>
<organism evidence="2">
    <name type="scientific">marine sediment metagenome</name>
    <dbReference type="NCBI Taxonomy" id="412755"/>
    <lineage>
        <taxon>unclassified sequences</taxon>
        <taxon>metagenomes</taxon>
        <taxon>ecological metagenomes</taxon>
    </lineage>
</organism>
<protein>
    <submittedName>
        <fullName evidence="2">Uncharacterized protein</fullName>
    </submittedName>
</protein>
<proteinExistence type="predicted"/>